<dbReference type="InterPro" id="IPR029020">
    <property type="entry name" value="Ammonium/urea_transptr"/>
</dbReference>
<evidence type="ECO:0000256" key="7">
    <source>
        <dbReference type="ARBA" id="ARBA00023177"/>
    </source>
</evidence>
<evidence type="ECO:0000256" key="5">
    <source>
        <dbReference type="ARBA" id="ARBA00022989"/>
    </source>
</evidence>
<dbReference type="PANTHER" id="PTHR43029">
    <property type="entry name" value="AMMONIUM TRANSPORTER MEP2"/>
    <property type="match status" value="1"/>
</dbReference>
<feature type="region of interest" description="Disordered" evidence="8">
    <location>
        <begin position="888"/>
        <end position="907"/>
    </location>
</feature>
<comment type="caution">
    <text evidence="11">The sequence shown here is derived from an EMBL/GenBank/DDBJ whole genome shotgun (WGS) entry which is preliminary data.</text>
</comment>
<comment type="similarity">
    <text evidence="2">Belongs to the ammonia transporter channel (TC 1.A.11.2) family.</text>
</comment>
<feature type="transmembrane region" description="Helical" evidence="9">
    <location>
        <begin position="737"/>
        <end position="757"/>
    </location>
</feature>
<feature type="transmembrane region" description="Helical" evidence="9">
    <location>
        <begin position="310"/>
        <end position="328"/>
    </location>
</feature>
<keyword evidence="12" id="KW-1185">Reference proteome</keyword>
<proteinExistence type="inferred from homology"/>
<gene>
    <name evidence="11" type="ORF">SNAT2548_LOCUS9687</name>
</gene>
<feature type="transmembrane region" description="Helical" evidence="9">
    <location>
        <begin position="45"/>
        <end position="66"/>
    </location>
</feature>
<dbReference type="NCBIfam" id="TIGR00836">
    <property type="entry name" value="amt"/>
    <property type="match status" value="2"/>
</dbReference>
<keyword evidence="7" id="KW-0924">Ammonia transport</keyword>
<feature type="transmembrane region" description="Helical" evidence="9">
    <location>
        <begin position="281"/>
        <end position="298"/>
    </location>
</feature>
<feature type="transmembrane region" description="Helical" evidence="9">
    <location>
        <begin position="675"/>
        <end position="693"/>
    </location>
</feature>
<evidence type="ECO:0000256" key="4">
    <source>
        <dbReference type="ARBA" id="ARBA00022692"/>
    </source>
</evidence>
<dbReference type="Proteomes" id="UP000604046">
    <property type="component" value="Unassembled WGS sequence"/>
</dbReference>
<evidence type="ECO:0000313" key="12">
    <source>
        <dbReference type="Proteomes" id="UP000604046"/>
    </source>
</evidence>
<feature type="transmembrane region" description="Helical" evidence="9">
    <location>
        <begin position="223"/>
        <end position="243"/>
    </location>
</feature>
<feature type="domain" description="Ammonium transporter AmtB-like" evidence="10">
    <location>
        <begin position="482"/>
        <end position="883"/>
    </location>
</feature>
<comment type="subcellular location">
    <subcellularLocation>
        <location evidence="1">Membrane</location>
        <topology evidence="1">Multi-pass membrane protein</topology>
    </subcellularLocation>
</comment>
<dbReference type="SUPFAM" id="SSF111352">
    <property type="entry name" value="Ammonium transporter"/>
    <property type="match status" value="2"/>
</dbReference>
<name>A0A812KSM1_9DINO</name>
<dbReference type="PANTHER" id="PTHR43029:SF10">
    <property type="entry name" value="AMMONIUM TRANSPORTER MEP2"/>
    <property type="match status" value="1"/>
</dbReference>
<feature type="transmembrane region" description="Helical" evidence="9">
    <location>
        <begin position="482"/>
        <end position="505"/>
    </location>
</feature>
<feature type="domain" description="Ammonium transporter AmtB-like" evidence="10">
    <location>
        <begin position="10"/>
        <end position="395"/>
    </location>
</feature>
<accession>A0A812KSM1</accession>
<keyword evidence="6 9" id="KW-0472">Membrane</keyword>
<dbReference type="InterPro" id="IPR024041">
    <property type="entry name" value="NH4_transpt_AmtB-like_dom"/>
</dbReference>
<feature type="transmembrane region" description="Helical" evidence="9">
    <location>
        <begin position="159"/>
        <end position="181"/>
    </location>
</feature>
<evidence type="ECO:0000256" key="3">
    <source>
        <dbReference type="ARBA" id="ARBA00022448"/>
    </source>
</evidence>
<feature type="transmembrane region" description="Helical" evidence="9">
    <location>
        <begin position="96"/>
        <end position="118"/>
    </location>
</feature>
<feature type="transmembrane region" description="Helical" evidence="9">
    <location>
        <begin position="348"/>
        <end position="368"/>
    </location>
</feature>
<dbReference type="GO" id="GO:0008519">
    <property type="term" value="F:ammonium channel activity"/>
    <property type="evidence" value="ECO:0007669"/>
    <property type="project" value="InterPro"/>
</dbReference>
<dbReference type="Gene3D" id="1.10.3430.10">
    <property type="entry name" value="Ammonium transporter AmtB like domains"/>
    <property type="match status" value="2"/>
</dbReference>
<feature type="transmembrane region" description="Helical" evidence="9">
    <location>
        <begin position="705"/>
        <end position="725"/>
    </location>
</feature>
<feature type="transmembrane region" description="Helical" evidence="9">
    <location>
        <begin position="443"/>
        <end position="462"/>
    </location>
</feature>
<feature type="transmembrane region" description="Helical" evidence="9">
    <location>
        <begin position="641"/>
        <end position="663"/>
    </location>
</feature>
<feature type="transmembrane region" description="Helical" evidence="9">
    <location>
        <begin position="798"/>
        <end position="816"/>
    </location>
</feature>
<evidence type="ECO:0000256" key="6">
    <source>
        <dbReference type="ARBA" id="ARBA00023136"/>
    </source>
</evidence>
<keyword evidence="4 9" id="KW-0812">Transmembrane</keyword>
<dbReference type="AlphaFoldDB" id="A0A812KSM1"/>
<organism evidence="11 12">
    <name type="scientific">Symbiodinium natans</name>
    <dbReference type="NCBI Taxonomy" id="878477"/>
    <lineage>
        <taxon>Eukaryota</taxon>
        <taxon>Sar</taxon>
        <taxon>Alveolata</taxon>
        <taxon>Dinophyceae</taxon>
        <taxon>Suessiales</taxon>
        <taxon>Symbiodiniaceae</taxon>
        <taxon>Symbiodinium</taxon>
    </lineage>
</organism>
<feature type="transmembrane region" description="Helical" evidence="9">
    <location>
        <begin position="570"/>
        <end position="595"/>
    </location>
</feature>
<dbReference type="InterPro" id="IPR002229">
    <property type="entry name" value="RhesusRHD"/>
</dbReference>
<feature type="transmembrane region" description="Helical" evidence="9">
    <location>
        <begin position="12"/>
        <end position="33"/>
    </location>
</feature>
<evidence type="ECO:0000256" key="2">
    <source>
        <dbReference type="ARBA" id="ARBA00005887"/>
    </source>
</evidence>
<sequence length="930" mass="98206">MEGLNNGDTAWMAMSCALVLFMTPGLAFFYGGLVRDSNIVNTMMMSIISMGLTTITWLIFGFSWSFDEWGAGKGFTYVGFRHLQDKVWPDTTMPGLTFAIFQMTFAIIAAAIISGAVVERIRFSAYAMFIVVWVLAVYVPLCHWIWGGGWIAEMGAKDFAGGTVVHISSGTSAFALASLLGERKHRAESFPSNLPFVILGGGILWLGWTGFNGGSAFAANGDCALAVATTYIAAAAAMIMWVTVERILDGAPTSIGAMSGAVAGLVNITPCAGFVEPLGALGVGAIGALCCIFAARGLKKLNLVDDSLDCFSLHGVGGFAGAILGGFFDTGDGLIYGNDGMLLVKNLAGAAFGVVYSAAVTAVIFFLMRLVMRMRVSEEQELEGVDLHCHSEVAYGKNENSGKPNAFGEHSQRFKPEEAPTLLTSCESILSSRPKFLDAAQDSILACFIAVHCSAAKTAATWPRSSIGFFEGMEGLNNGDTAWMAMSCALVLFMTPGLAFFYGGLVRDSNIVNTMMMSIISMGLTTITWLIFGFSWSFDEWGAGKGFTYVGFRHLQDKVWPDTTMPGLTFAIFQMTFAAWCDVGCTAAIIAAAIISGAVVERIRFSAYAMFIVVWVLAVYVPLCHWIWGGGWIAEMGAKDFAGGTVVHISSGTSAFALASLLGERKHRAESFPSNLPFVILGGGILWLGWTGFNGGSAFAANGDCALAVATTYIAAAAAMIMWVTVERILDGAPTSIGAMSGAVAGLVNITPCAGFVEPLGALGVARKTEVGAIGALCCIFAARGLKKLNLVDDSLDCFSLHGVGGFAGAILGGFFDTGDGLIYGNDGMLLVKNLAGAAFGVVYSAAVTAVIFFLMRLVMRMRVSEEQELEGVDLHCHSEVAYGKNENSGKPNAFGEHSQRFKPEEAPTLLTSTAAAAASEKPTATATEV</sequence>
<dbReference type="OrthoDB" id="534912at2759"/>
<feature type="transmembrane region" description="Helical" evidence="9">
    <location>
        <begin position="255"/>
        <end position="275"/>
    </location>
</feature>
<dbReference type="PRINTS" id="PR00342">
    <property type="entry name" value="RHESUSRHD"/>
</dbReference>
<keyword evidence="3" id="KW-0813">Transport</keyword>
<feature type="transmembrane region" description="Helical" evidence="9">
    <location>
        <begin position="193"/>
        <end position="211"/>
    </location>
</feature>
<feature type="transmembrane region" description="Helical" evidence="9">
    <location>
        <begin position="517"/>
        <end position="538"/>
    </location>
</feature>
<feature type="transmembrane region" description="Helical" evidence="9">
    <location>
        <begin position="607"/>
        <end position="629"/>
    </location>
</feature>
<dbReference type="EMBL" id="CAJNDS010000775">
    <property type="protein sequence ID" value="CAE7232986.1"/>
    <property type="molecule type" value="Genomic_DNA"/>
</dbReference>
<evidence type="ECO:0000259" key="10">
    <source>
        <dbReference type="Pfam" id="PF00909"/>
    </source>
</evidence>
<dbReference type="Pfam" id="PF00909">
    <property type="entry name" value="Ammonium_transp"/>
    <property type="match status" value="2"/>
</dbReference>
<dbReference type="GO" id="GO:0005886">
    <property type="term" value="C:plasma membrane"/>
    <property type="evidence" value="ECO:0007669"/>
    <property type="project" value="InterPro"/>
</dbReference>
<dbReference type="InterPro" id="IPR001905">
    <property type="entry name" value="Ammonium_transpt"/>
</dbReference>
<evidence type="ECO:0000256" key="8">
    <source>
        <dbReference type="SAM" id="MobiDB-lite"/>
    </source>
</evidence>
<protein>
    <recommendedName>
        <fullName evidence="10">Ammonium transporter AmtB-like domain-containing protein</fullName>
    </recommendedName>
</protein>
<evidence type="ECO:0000256" key="1">
    <source>
        <dbReference type="ARBA" id="ARBA00004141"/>
    </source>
</evidence>
<evidence type="ECO:0000313" key="11">
    <source>
        <dbReference type="EMBL" id="CAE7232986.1"/>
    </source>
</evidence>
<feature type="transmembrane region" description="Helical" evidence="9">
    <location>
        <begin position="769"/>
        <end position="786"/>
    </location>
</feature>
<feature type="transmembrane region" description="Helical" evidence="9">
    <location>
        <begin position="836"/>
        <end position="856"/>
    </location>
</feature>
<reference evidence="11" key="1">
    <citation type="submission" date="2021-02" db="EMBL/GenBank/DDBJ databases">
        <authorList>
            <person name="Dougan E. K."/>
            <person name="Rhodes N."/>
            <person name="Thang M."/>
            <person name="Chan C."/>
        </authorList>
    </citation>
    <scope>NUCLEOTIDE SEQUENCE</scope>
</reference>
<keyword evidence="5 9" id="KW-1133">Transmembrane helix</keyword>
<feature type="transmembrane region" description="Helical" evidence="9">
    <location>
        <begin position="125"/>
        <end position="147"/>
    </location>
</feature>
<evidence type="ECO:0000256" key="9">
    <source>
        <dbReference type="SAM" id="Phobius"/>
    </source>
</evidence>